<proteinExistence type="predicted"/>
<reference evidence="1 2" key="1">
    <citation type="submission" date="2012-10" db="EMBL/GenBank/DDBJ databases">
        <title>Complete genome sequence of Moumouvirus goulette.</title>
        <authorList>
            <person name="Fournous G."/>
            <person name="Bougalmi M."/>
            <person name="Colson P."/>
        </authorList>
    </citation>
    <scope>NUCLEOTIDE SEQUENCE [LARGE SCALE GENOMIC DNA]</scope>
</reference>
<protein>
    <submittedName>
        <fullName evidence="1">Uncharacterized protein</fullName>
    </submittedName>
</protein>
<gene>
    <name evidence="1" type="ORF">glt_00663</name>
</gene>
<name>M1PNB0_9VIRU</name>
<evidence type="ECO:0000313" key="1">
    <source>
        <dbReference type="EMBL" id="AGF85471.1"/>
    </source>
</evidence>
<dbReference type="EMBL" id="KC008572">
    <property type="protein sequence ID" value="AGF85471.1"/>
    <property type="molecule type" value="Genomic_DNA"/>
</dbReference>
<dbReference type="Proteomes" id="UP000241071">
    <property type="component" value="Segment"/>
</dbReference>
<keyword evidence="2" id="KW-1185">Reference proteome</keyword>
<sequence length="44" mass="5285">MESIDNIIDKLYNINYYLSIIKDHNKFEKDLVQLNNLVSDLEKK</sequence>
<organism evidence="1 2">
    <name type="scientific">Moumouvirus goulette</name>
    <dbReference type="NCBI Taxonomy" id="1247379"/>
    <lineage>
        <taxon>Viruses</taxon>
        <taxon>Varidnaviria</taxon>
        <taxon>Bamfordvirae</taxon>
        <taxon>Nucleocytoviricota</taxon>
        <taxon>Megaviricetes</taxon>
        <taxon>Imitervirales</taxon>
        <taxon>Mimiviridae</taxon>
        <taxon>Megamimivirinae</taxon>
        <taxon>Moumouvirus</taxon>
        <taxon>Moumouvirus goulettemassiliense</taxon>
    </lineage>
</organism>
<evidence type="ECO:0000313" key="2">
    <source>
        <dbReference type="Proteomes" id="UP000241071"/>
    </source>
</evidence>
<accession>M1PNB0</accession>